<reference evidence="1 2" key="1">
    <citation type="submission" date="2024-04" db="EMBL/GenBank/DDBJ databases">
        <authorList>
            <person name="Fracassetti M."/>
        </authorList>
    </citation>
    <scope>NUCLEOTIDE SEQUENCE [LARGE SCALE GENOMIC DNA]</scope>
</reference>
<dbReference type="PANTHER" id="PTHR34676">
    <property type="entry name" value="DUF4219 DOMAIN-CONTAINING PROTEIN-RELATED"/>
    <property type="match status" value="1"/>
</dbReference>
<name>A0AAV2DW05_9ROSI</name>
<evidence type="ECO:0000313" key="2">
    <source>
        <dbReference type="Proteomes" id="UP001497516"/>
    </source>
</evidence>
<organism evidence="1 2">
    <name type="scientific">Linum trigynum</name>
    <dbReference type="NCBI Taxonomy" id="586398"/>
    <lineage>
        <taxon>Eukaryota</taxon>
        <taxon>Viridiplantae</taxon>
        <taxon>Streptophyta</taxon>
        <taxon>Embryophyta</taxon>
        <taxon>Tracheophyta</taxon>
        <taxon>Spermatophyta</taxon>
        <taxon>Magnoliopsida</taxon>
        <taxon>eudicotyledons</taxon>
        <taxon>Gunneridae</taxon>
        <taxon>Pentapetalae</taxon>
        <taxon>rosids</taxon>
        <taxon>fabids</taxon>
        <taxon>Malpighiales</taxon>
        <taxon>Linaceae</taxon>
        <taxon>Linum</taxon>
    </lineage>
</organism>
<protein>
    <submittedName>
        <fullName evidence="1">Uncharacterized protein</fullName>
    </submittedName>
</protein>
<evidence type="ECO:0000313" key="1">
    <source>
        <dbReference type="EMBL" id="CAL1377856.1"/>
    </source>
</evidence>
<accession>A0AAV2DW05</accession>
<dbReference type="PANTHER" id="PTHR34676:SF8">
    <property type="entry name" value="TRANSMEMBRANE PROTEIN"/>
    <property type="match status" value="1"/>
</dbReference>
<dbReference type="EMBL" id="OZ034816">
    <property type="protein sequence ID" value="CAL1377856.1"/>
    <property type="molecule type" value="Genomic_DNA"/>
</dbReference>
<dbReference type="Proteomes" id="UP001497516">
    <property type="component" value="Chromosome 3"/>
</dbReference>
<proteinExistence type="predicted"/>
<sequence>MDERKQAELPVELQSDEPHVLCARSEEYHRVSGCKSAKEIWDKLQVAHEGTTHVKISRINRLKQEFESFVMKPEETIKEMHDRFTTIVNSLRNLDVEYSSADLVRKVLWALPKRWTPKVTAIEESKDLTKLSLDELMGSLVTHEEKLKREGEEVRKEKKSIAFKVSASEEELDCLEDMEDEELAMLSKHVAKLLRLRREKKKGGFLNRTREGDPEKEQLKKFRANPRVRRELISNDNKAGSSAGCFKCGRCGHIKVDRPQMKREKAYTAT</sequence>
<gene>
    <name evidence="1" type="ORF">LTRI10_LOCUS19477</name>
</gene>
<dbReference type="AlphaFoldDB" id="A0AAV2DW05"/>
<keyword evidence="2" id="KW-1185">Reference proteome</keyword>
<dbReference type="Pfam" id="PF14223">
    <property type="entry name" value="Retrotran_gag_2"/>
    <property type="match status" value="1"/>
</dbReference>